<dbReference type="STRING" id="1121416.SAMN02745220_01772"/>
<keyword evidence="1" id="KW-0472">Membrane</keyword>
<dbReference type="InterPro" id="IPR052020">
    <property type="entry name" value="Cyclic_di-GMP/3'3'-cGAMP_PDE"/>
</dbReference>
<keyword evidence="2" id="KW-0732">Signal</keyword>
<sequence length="592" mass="67157">MIRQYLNVILLLLLITALPAWAQVNTNYPTGIPLKHKTFLVLHSYGPDYAWTREVNEGIMSVLEKLDWTDTIRIEYMDSKNTYTEQYLEELAELYATKYQILHFDGIIATDNNALNFLERVGRQLFPVAVVVATGINGVDSIAKPTIARSVVIEKADHLATIRQALHQNPTAKTLHVIADSSTTGQAMLAEVDKLLPQLANEGIEIRIVPQMAFEDLLGYGSHLNQDDIIYMLPYLLDATNRSFRQGFVSTFLTKRAQLRIYGSWQFQIGGGMVGGRVLSGFRQGEVAAQSLISLLTGDTSVPEFTEPVTTYRDLYDYRVVRELGINLETLPETTFFINKPLSFYARHKQIILPSLSIIAILVIIVVLLLQNHFKQLDINRRDRAIIDLNREIIETQRELVMTLGEVIENHSKETGNHVKRVAKISRFLGEKAGLTNEELEILEAASPLHDVGKIGIAEHILHKPGKLSDKEFEYIKTHTTIGRDILKTSDRQLLASACSIAYQHHERWDGGGYPSRLKGEEINLFARITMLADIYDALSSDRSYKKAWSEQKVINYIRRNSAIFFDPRLVGIFLSHTDEIRALREKYCDDT</sequence>
<dbReference type="RefSeq" id="WP_073613093.1">
    <property type="nucleotide sequence ID" value="NZ_FRFE01000007.1"/>
</dbReference>
<feature type="transmembrane region" description="Helical" evidence="1">
    <location>
        <begin position="351"/>
        <end position="370"/>
    </location>
</feature>
<dbReference type="PANTHER" id="PTHR45228">
    <property type="entry name" value="CYCLIC DI-GMP PHOSPHODIESTERASE TM_0186-RELATED"/>
    <property type="match status" value="1"/>
</dbReference>
<dbReference type="Gene3D" id="3.40.50.2300">
    <property type="match status" value="2"/>
</dbReference>
<organism evidence="4 5">
    <name type="scientific">Desulfopila aestuarii DSM 18488</name>
    <dbReference type="NCBI Taxonomy" id="1121416"/>
    <lineage>
        <taxon>Bacteria</taxon>
        <taxon>Pseudomonadati</taxon>
        <taxon>Thermodesulfobacteriota</taxon>
        <taxon>Desulfobulbia</taxon>
        <taxon>Desulfobulbales</taxon>
        <taxon>Desulfocapsaceae</taxon>
        <taxon>Desulfopila</taxon>
    </lineage>
</organism>
<dbReference type="OrthoDB" id="9764337at2"/>
<evidence type="ECO:0000259" key="3">
    <source>
        <dbReference type="PROSITE" id="PS51832"/>
    </source>
</evidence>
<evidence type="ECO:0000256" key="2">
    <source>
        <dbReference type="SAM" id="SignalP"/>
    </source>
</evidence>
<dbReference type="Gene3D" id="1.10.3210.10">
    <property type="entry name" value="Hypothetical protein af1432"/>
    <property type="match status" value="1"/>
</dbReference>
<gene>
    <name evidence="4" type="ORF">SAMN02745220_01772</name>
</gene>
<proteinExistence type="predicted"/>
<dbReference type="SMART" id="SM00471">
    <property type="entry name" value="HDc"/>
    <property type="match status" value="1"/>
</dbReference>
<accession>A0A1M7Y4G6</accession>
<dbReference type="AlphaFoldDB" id="A0A1M7Y4G6"/>
<keyword evidence="5" id="KW-1185">Reference proteome</keyword>
<dbReference type="Proteomes" id="UP000184603">
    <property type="component" value="Unassembled WGS sequence"/>
</dbReference>
<evidence type="ECO:0000313" key="5">
    <source>
        <dbReference type="Proteomes" id="UP000184603"/>
    </source>
</evidence>
<reference evidence="4 5" key="1">
    <citation type="submission" date="2016-12" db="EMBL/GenBank/DDBJ databases">
        <authorList>
            <person name="Song W.-J."/>
            <person name="Kurnit D.M."/>
        </authorList>
    </citation>
    <scope>NUCLEOTIDE SEQUENCE [LARGE SCALE GENOMIC DNA]</scope>
    <source>
        <strain evidence="4 5">DSM 18488</strain>
    </source>
</reference>
<evidence type="ECO:0000256" key="1">
    <source>
        <dbReference type="SAM" id="Phobius"/>
    </source>
</evidence>
<name>A0A1M7Y4G6_9BACT</name>
<keyword evidence="1" id="KW-1133">Transmembrane helix</keyword>
<dbReference type="EMBL" id="FRFE01000007">
    <property type="protein sequence ID" value="SHO47181.1"/>
    <property type="molecule type" value="Genomic_DNA"/>
</dbReference>
<dbReference type="InterPro" id="IPR003607">
    <property type="entry name" value="HD/PDEase_dom"/>
</dbReference>
<evidence type="ECO:0000313" key="4">
    <source>
        <dbReference type="EMBL" id="SHO47181.1"/>
    </source>
</evidence>
<dbReference type="CDD" id="cd00077">
    <property type="entry name" value="HDc"/>
    <property type="match status" value="1"/>
</dbReference>
<feature type="chain" id="PRO_5012455481" evidence="2">
    <location>
        <begin position="23"/>
        <end position="592"/>
    </location>
</feature>
<keyword evidence="1" id="KW-0812">Transmembrane</keyword>
<feature type="domain" description="HD-GYP" evidence="3">
    <location>
        <begin position="393"/>
        <end position="590"/>
    </location>
</feature>
<dbReference type="InterPro" id="IPR037522">
    <property type="entry name" value="HD_GYP_dom"/>
</dbReference>
<protein>
    <submittedName>
        <fullName evidence="4">HD domain-containing protein</fullName>
    </submittedName>
</protein>
<dbReference type="Pfam" id="PF13487">
    <property type="entry name" value="HD_5"/>
    <property type="match status" value="1"/>
</dbReference>
<dbReference type="PROSITE" id="PS51832">
    <property type="entry name" value="HD_GYP"/>
    <property type="match status" value="1"/>
</dbReference>
<feature type="signal peptide" evidence="2">
    <location>
        <begin position="1"/>
        <end position="22"/>
    </location>
</feature>
<dbReference type="SUPFAM" id="SSF109604">
    <property type="entry name" value="HD-domain/PDEase-like"/>
    <property type="match status" value="1"/>
</dbReference>
<dbReference type="PANTHER" id="PTHR45228:SF1">
    <property type="entry name" value="CYCLIC DI-GMP PHOSPHODIESTERASE TM_0186"/>
    <property type="match status" value="1"/>
</dbReference>